<proteinExistence type="predicted"/>
<dbReference type="InterPro" id="IPR003661">
    <property type="entry name" value="HisK_dim/P_dom"/>
</dbReference>
<dbReference type="OrthoDB" id="9773956at2"/>
<dbReference type="GO" id="GO:0016036">
    <property type="term" value="P:cellular response to phosphate starvation"/>
    <property type="evidence" value="ECO:0007669"/>
    <property type="project" value="TreeGrafter"/>
</dbReference>
<dbReference type="Proteomes" id="UP000095544">
    <property type="component" value="Unassembled WGS sequence"/>
</dbReference>
<keyword evidence="7" id="KW-0902">Two-component regulatory system</keyword>
<dbReference type="EC" id="2.7.13.3" evidence="3"/>
<evidence type="ECO:0000259" key="9">
    <source>
        <dbReference type="PROSITE" id="PS50109"/>
    </source>
</evidence>
<keyword evidence="4" id="KW-0597">Phosphoprotein</keyword>
<evidence type="ECO:0000256" key="3">
    <source>
        <dbReference type="ARBA" id="ARBA00012438"/>
    </source>
</evidence>
<dbReference type="STRING" id="39482.ERS852491_01019"/>
<reference evidence="10 11" key="1">
    <citation type="submission" date="2015-09" db="EMBL/GenBank/DDBJ databases">
        <authorList>
            <consortium name="Pathogen Informatics"/>
        </authorList>
    </citation>
    <scope>NUCLEOTIDE SEQUENCE [LARGE SCALE GENOMIC DNA]</scope>
    <source>
        <strain evidence="10 11">2789STDY5834876</strain>
    </source>
</reference>
<evidence type="ECO:0000256" key="7">
    <source>
        <dbReference type="ARBA" id="ARBA00023012"/>
    </source>
</evidence>
<evidence type="ECO:0000256" key="1">
    <source>
        <dbReference type="ARBA" id="ARBA00000085"/>
    </source>
</evidence>
<dbReference type="PANTHER" id="PTHR45453:SF1">
    <property type="entry name" value="PHOSPHATE REGULON SENSOR PROTEIN PHOR"/>
    <property type="match status" value="1"/>
</dbReference>
<dbReference type="EMBL" id="CYZU01000007">
    <property type="protein sequence ID" value="CUO00044.1"/>
    <property type="molecule type" value="Genomic_DNA"/>
</dbReference>
<comment type="catalytic activity">
    <reaction evidence="1">
        <text>ATP + protein L-histidine = ADP + protein N-phospho-L-histidine.</text>
        <dbReference type="EC" id="2.7.13.3"/>
    </reaction>
</comment>
<dbReference type="GO" id="GO:0005886">
    <property type="term" value="C:plasma membrane"/>
    <property type="evidence" value="ECO:0007669"/>
    <property type="project" value="TreeGrafter"/>
</dbReference>
<dbReference type="GO" id="GO:0004721">
    <property type="term" value="F:phosphoprotein phosphatase activity"/>
    <property type="evidence" value="ECO:0007669"/>
    <property type="project" value="TreeGrafter"/>
</dbReference>
<dbReference type="InterPro" id="IPR003594">
    <property type="entry name" value="HATPase_dom"/>
</dbReference>
<keyword evidence="8" id="KW-0472">Membrane</keyword>
<dbReference type="Gene3D" id="3.30.565.10">
    <property type="entry name" value="Histidine kinase-like ATPase, C-terminal domain"/>
    <property type="match status" value="1"/>
</dbReference>
<dbReference type="CDD" id="cd00082">
    <property type="entry name" value="HisKA"/>
    <property type="match status" value="1"/>
</dbReference>
<dbReference type="Pfam" id="PF00512">
    <property type="entry name" value="HisKA"/>
    <property type="match status" value="1"/>
</dbReference>
<evidence type="ECO:0000256" key="6">
    <source>
        <dbReference type="ARBA" id="ARBA00022777"/>
    </source>
</evidence>
<evidence type="ECO:0000256" key="5">
    <source>
        <dbReference type="ARBA" id="ARBA00022679"/>
    </source>
</evidence>
<dbReference type="SMART" id="SM00388">
    <property type="entry name" value="HisKA"/>
    <property type="match status" value="1"/>
</dbReference>
<protein>
    <recommendedName>
        <fullName evidence="3">histidine kinase</fullName>
        <ecNumber evidence="3">2.7.13.3</ecNumber>
    </recommendedName>
</protein>
<dbReference type="InterPro" id="IPR005467">
    <property type="entry name" value="His_kinase_dom"/>
</dbReference>
<dbReference type="InterPro" id="IPR036890">
    <property type="entry name" value="HATPase_C_sf"/>
</dbReference>
<dbReference type="SUPFAM" id="SSF47384">
    <property type="entry name" value="Homodimeric domain of signal transducing histidine kinase"/>
    <property type="match status" value="1"/>
</dbReference>
<dbReference type="RefSeq" id="WP_050639451.1">
    <property type="nucleotide sequence ID" value="NZ_CABKUE010000006.1"/>
</dbReference>
<feature type="transmembrane region" description="Helical" evidence="8">
    <location>
        <begin position="6"/>
        <end position="26"/>
    </location>
</feature>
<dbReference type="PANTHER" id="PTHR45453">
    <property type="entry name" value="PHOSPHATE REGULON SENSOR PROTEIN PHOR"/>
    <property type="match status" value="1"/>
</dbReference>
<evidence type="ECO:0000256" key="4">
    <source>
        <dbReference type="ARBA" id="ARBA00022553"/>
    </source>
</evidence>
<keyword evidence="8" id="KW-0812">Transmembrane</keyword>
<evidence type="ECO:0000313" key="10">
    <source>
        <dbReference type="EMBL" id="CUO00044.1"/>
    </source>
</evidence>
<comment type="subcellular location">
    <subcellularLocation>
        <location evidence="2">Membrane</location>
    </subcellularLocation>
</comment>
<dbReference type="InterPro" id="IPR050351">
    <property type="entry name" value="BphY/WalK/GraS-like"/>
</dbReference>
<name>A0A174BH94_9FIRM</name>
<dbReference type="PRINTS" id="PR00344">
    <property type="entry name" value="BCTRLSENSOR"/>
</dbReference>
<dbReference type="Gene3D" id="1.10.287.130">
    <property type="match status" value="1"/>
</dbReference>
<organism evidence="10 11">
    <name type="scientific">Faecalicatena contorta</name>
    <dbReference type="NCBI Taxonomy" id="39482"/>
    <lineage>
        <taxon>Bacteria</taxon>
        <taxon>Bacillati</taxon>
        <taxon>Bacillota</taxon>
        <taxon>Clostridia</taxon>
        <taxon>Lachnospirales</taxon>
        <taxon>Lachnospiraceae</taxon>
        <taxon>Faecalicatena</taxon>
    </lineage>
</organism>
<feature type="domain" description="Histidine kinase" evidence="9">
    <location>
        <begin position="97"/>
        <end position="311"/>
    </location>
</feature>
<dbReference type="InterPro" id="IPR004358">
    <property type="entry name" value="Sig_transdc_His_kin-like_C"/>
</dbReference>
<dbReference type="AlphaFoldDB" id="A0A174BH94"/>
<accession>A0A174BH94</accession>
<dbReference type="PROSITE" id="PS50109">
    <property type="entry name" value="HIS_KIN"/>
    <property type="match status" value="1"/>
</dbReference>
<evidence type="ECO:0000313" key="11">
    <source>
        <dbReference type="Proteomes" id="UP000095544"/>
    </source>
</evidence>
<sequence>MDKWTIAAAVAAVVVSALGTGLIMWINMRKKYIAFAEDICESIDTILRGESVENFVLEDETLSSRVQMRLKRLSDITEAAAKKNEDQKKEVQSIVSDISHQLKTPIANITMYCDTVRQKELPEETREKCLEVLGRQVGKLEFLVQSLLKMSRLETHMISIHPERNSLRNTLYEVSESIRVKAEQKGLQIEVECPDDIYLYYDAKWTAEAIFNIVDNSVKYTAEGGKIRIHAEPMEIYTKIVIEDNGMGIAAEHVNDVCKRFFREGKANSTEGVGIGLYLTREIITKQDGYLKIQSREGAGTKVAVYILNKISEDSPTSIGGELRHEKQD</sequence>
<dbReference type="SUPFAM" id="SSF55874">
    <property type="entry name" value="ATPase domain of HSP90 chaperone/DNA topoisomerase II/histidine kinase"/>
    <property type="match status" value="1"/>
</dbReference>
<dbReference type="SMART" id="SM00387">
    <property type="entry name" value="HATPase_c"/>
    <property type="match status" value="1"/>
</dbReference>
<keyword evidence="6" id="KW-0418">Kinase</keyword>
<dbReference type="GO" id="GO:0000155">
    <property type="term" value="F:phosphorelay sensor kinase activity"/>
    <property type="evidence" value="ECO:0007669"/>
    <property type="project" value="InterPro"/>
</dbReference>
<evidence type="ECO:0000256" key="8">
    <source>
        <dbReference type="SAM" id="Phobius"/>
    </source>
</evidence>
<dbReference type="Pfam" id="PF02518">
    <property type="entry name" value="HATPase_c"/>
    <property type="match status" value="1"/>
</dbReference>
<keyword evidence="5 10" id="KW-0808">Transferase</keyword>
<keyword evidence="8" id="KW-1133">Transmembrane helix</keyword>
<evidence type="ECO:0000256" key="2">
    <source>
        <dbReference type="ARBA" id="ARBA00004370"/>
    </source>
</evidence>
<dbReference type="InterPro" id="IPR036097">
    <property type="entry name" value="HisK_dim/P_sf"/>
</dbReference>
<gene>
    <name evidence="10" type="primary">phoR_2</name>
    <name evidence="10" type="ORF">ERS852491_01019</name>
</gene>